<name>A0A645AZ05_9ZZZZ</name>
<sequence>MVAIQFNALLGETLNKPMTIPSANAITMDAKVIRIVLPKPSINVFQFSWISPKKEVLLASVSEPR</sequence>
<gene>
    <name evidence="1" type="ORF">SDC9_105241</name>
</gene>
<accession>A0A645AZ05</accession>
<organism evidence="1">
    <name type="scientific">bioreactor metagenome</name>
    <dbReference type="NCBI Taxonomy" id="1076179"/>
    <lineage>
        <taxon>unclassified sequences</taxon>
        <taxon>metagenomes</taxon>
        <taxon>ecological metagenomes</taxon>
    </lineage>
</organism>
<dbReference type="AlphaFoldDB" id="A0A645AZ05"/>
<reference evidence="1" key="1">
    <citation type="submission" date="2019-08" db="EMBL/GenBank/DDBJ databases">
        <authorList>
            <person name="Kucharzyk K."/>
            <person name="Murdoch R.W."/>
            <person name="Higgins S."/>
            <person name="Loffler F."/>
        </authorList>
    </citation>
    <scope>NUCLEOTIDE SEQUENCE</scope>
</reference>
<evidence type="ECO:0000313" key="1">
    <source>
        <dbReference type="EMBL" id="MPM58410.1"/>
    </source>
</evidence>
<comment type="caution">
    <text evidence="1">The sequence shown here is derived from an EMBL/GenBank/DDBJ whole genome shotgun (WGS) entry which is preliminary data.</text>
</comment>
<dbReference type="EMBL" id="VSSQ01016749">
    <property type="protein sequence ID" value="MPM58410.1"/>
    <property type="molecule type" value="Genomic_DNA"/>
</dbReference>
<proteinExistence type="predicted"/>
<protein>
    <submittedName>
        <fullName evidence="1">Uncharacterized protein</fullName>
    </submittedName>
</protein>